<evidence type="ECO:0000313" key="2">
    <source>
        <dbReference type="EMBL" id="RHW68449.1"/>
    </source>
</evidence>
<organism evidence="2">
    <name type="scientific">Trypanosoma brucei equiperdum</name>
    <dbReference type="NCBI Taxonomy" id="630700"/>
    <lineage>
        <taxon>Eukaryota</taxon>
        <taxon>Discoba</taxon>
        <taxon>Euglenozoa</taxon>
        <taxon>Kinetoplastea</taxon>
        <taxon>Metakinetoplastina</taxon>
        <taxon>Trypanosomatida</taxon>
        <taxon>Trypanosomatidae</taxon>
        <taxon>Trypanosoma</taxon>
    </lineage>
</organism>
<dbReference type="EMBL" id="QSBY01000011">
    <property type="protein sequence ID" value="RHW68449.1"/>
    <property type="molecule type" value="Genomic_DNA"/>
</dbReference>
<dbReference type="AlphaFoldDB" id="A0A3L6KVS3"/>
<protein>
    <submittedName>
        <fullName evidence="2">Uncharacterized protein</fullName>
    </submittedName>
</protein>
<evidence type="ECO:0000256" key="1">
    <source>
        <dbReference type="SAM" id="Phobius"/>
    </source>
</evidence>
<feature type="transmembrane region" description="Helical" evidence="1">
    <location>
        <begin position="127"/>
        <end position="148"/>
    </location>
</feature>
<keyword evidence="1" id="KW-1133">Transmembrane helix</keyword>
<keyword evidence="1" id="KW-0812">Transmembrane</keyword>
<keyword evidence="1" id="KW-0472">Membrane</keyword>
<comment type="caution">
    <text evidence="2">The sequence shown here is derived from an EMBL/GenBank/DDBJ whole genome shotgun (WGS) entry which is preliminary data.</text>
</comment>
<proteinExistence type="predicted"/>
<accession>A0A3L6KVS3</accession>
<gene>
    <name evidence="2" type="ORF">DPX39_110099100</name>
</gene>
<reference evidence="2" key="1">
    <citation type="submission" date="2018-09" db="EMBL/GenBank/DDBJ databases">
        <title>whole genome sequence of T. equiperdum IVM-t1 strain.</title>
        <authorList>
            <person name="Suganuma K."/>
        </authorList>
    </citation>
    <scope>NUCLEOTIDE SEQUENCE [LARGE SCALE GENOMIC DNA]</scope>
    <source>
        <strain evidence="2">IVM-t1</strain>
    </source>
</reference>
<name>A0A3L6KVS3_9TRYP</name>
<dbReference type="Proteomes" id="UP000266743">
    <property type="component" value="Chromosome 11"/>
</dbReference>
<sequence>MRRSPCADYFTSLMATAGFVRCRGLSSSGQTNTTQTVHVLHSLYRRLRKEGEERKMLEDALSVNQLETNIRIGLRLLHCHTQLVDSNRQLKELPFWRLVRRMSLAVARRYYAWRIFSIRLRLRSTTAISNALVYTLFLVVCFMLYEIYCVCRIGVTRAEDRYKSLAVPIVQTFEALEEAARRRKDNLLKEMEGDIVRQRN</sequence>